<dbReference type="Proteomes" id="UP000298616">
    <property type="component" value="Chromosome"/>
</dbReference>
<proteinExistence type="predicted"/>
<name>A0A4D7JNZ6_9BACT</name>
<organism evidence="2 3">
    <name type="scientific">Mangrovivirga cuniculi</name>
    <dbReference type="NCBI Taxonomy" id="2715131"/>
    <lineage>
        <taxon>Bacteria</taxon>
        <taxon>Pseudomonadati</taxon>
        <taxon>Bacteroidota</taxon>
        <taxon>Cytophagia</taxon>
        <taxon>Cytophagales</taxon>
        <taxon>Mangrovivirgaceae</taxon>
        <taxon>Mangrovivirga</taxon>
    </lineage>
</organism>
<evidence type="ECO:0000256" key="1">
    <source>
        <dbReference type="SAM" id="SignalP"/>
    </source>
</evidence>
<protein>
    <recommendedName>
        <fullName evidence="4">SnoaL-like domain-containing protein</fullName>
    </recommendedName>
</protein>
<gene>
    <name evidence="2" type="ORF">DCC35_07085</name>
</gene>
<feature type="chain" id="PRO_5020594535" description="SnoaL-like domain-containing protein" evidence="1">
    <location>
        <begin position="23"/>
        <end position="203"/>
    </location>
</feature>
<dbReference type="AlphaFoldDB" id="A0A4D7JNZ6"/>
<dbReference type="OrthoDB" id="979343at2"/>
<evidence type="ECO:0000313" key="2">
    <source>
        <dbReference type="EMBL" id="QCK14522.1"/>
    </source>
</evidence>
<feature type="signal peptide" evidence="1">
    <location>
        <begin position="1"/>
        <end position="22"/>
    </location>
</feature>
<sequence length="203" mass="23408">MKLLFFVISLFLTIGSTNTLSAQNQTDSKSKQAAIEILKNLQPGYFGNAENCIPYKVYAVKYYDSWILSVVQADNIDVFITDGPRTEESVYHVSDFFIQGFVKALENNYIIKHSKRTIINDLEIYDYYELDRDGEIAIKGLLRLELPNTPEWKEPDFFVFKFFHNLFNRAKENAPEAPTIQPALEEEMNAMKEQASPITDEVK</sequence>
<dbReference type="KEGG" id="fpf:DCC35_07085"/>
<dbReference type="RefSeq" id="WP_137090109.1">
    <property type="nucleotide sequence ID" value="NZ_CP028923.1"/>
</dbReference>
<keyword evidence="3" id="KW-1185">Reference proteome</keyword>
<keyword evidence="1" id="KW-0732">Signal</keyword>
<accession>A0A4D7JNZ6</accession>
<reference evidence="2 3" key="1">
    <citation type="submission" date="2018-04" db="EMBL/GenBank/DDBJ databases">
        <title>Complete genome uncultured novel isolate.</title>
        <authorList>
            <person name="Merlino G."/>
        </authorList>
    </citation>
    <scope>NUCLEOTIDE SEQUENCE [LARGE SCALE GENOMIC DNA]</scope>
    <source>
        <strain evidence="3">R1DC9</strain>
    </source>
</reference>
<dbReference type="EMBL" id="CP028923">
    <property type="protein sequence ID" value="QCK14522.1"/>
    <property type="molecule type" value="Genomic_DNA"/>
</dbReference>
<evidence type="ECO:0000313" key="3">
    <source>
        <dbReference type="Proteomes" id="UP000298616"/>
    </source>
</evidence>
<evidence type="ECO:0008006" key="4">
    <source>
        <dbReference type="Google" id="ProtNLM"/>
    </source>
</evidence>